<feature type="transmembrane region" description="Helical" evidence="5">
    <location>
        <begin position="125"/>
        <end position="144"/>
    </location>
</feature>
<feature type="transmembrane region" description="Helical" evidence="5">
    <location>
        <begin position="58"/>
        <end position="80"/>
    </location>
</feature>
<feature type="transmembrane region" description="Helical" evidence="5">
    <location>
        <begin position="24"/>
        <end position="46"/>
    </location>
</feature>
<feature type="domain" description="Yip1" evidence="6">
    <location>
        <begin position="3"/>
        <end position="171"/>
    </location>
</feature>
<keyword evidence="4 5" id="KW-0472">Membrane</keyword>
<evidence type="ECO:0000313" key="8">
    <source>
        <dbReference type="Proteomes" id="UP000184509"/>
    </source>
</evidence>
<evidence type="ECO:0000313" key="7">
    <source>
        <dbReference type="EMBL" id="SHE56890.1"/>
    </source>
</evidence>
<evidence type="ECO:0000256" key="4">
    <source>
        <dbReference type="ARBA" id="ARBA00023136"/>
    </source>
</evidence>
<dbReference type="GO" id="GO:0016020">
    <property type="term" value="C:membrane"/>
    <property type="evidence" value="ECO:0007669"/>
    <property type="project" value="UniProtKB-SubCell"/>
</dbReference>
<reference evidence="7 8" key="1">
    <citation type="submission" date="2016-11" db="EMBL/GenBank/DDBJ databases">
        <authorList>
            <person name="Jaros S."/>
            <person name="Januszkiewicz K."/>
            <person name="Wedrychowicz H."/>
        </authorList>
    </citation>
    <scope>NUCLEOTIDE SEQUENCE [LARGE SCALE GENOMIC DNA]</scope>
    <source>
        <strain evidence="7 8">DSM 26991</strain>
    </source>
</reference>
<comment type="subcellular location">
    <subcellularLocation>
        <location evidence="1">Membrane</location>
        <topology evidence="1">Multi-pass membrane protein</topology>
    </subcellularLocation>
</comment>
<dbReference type="InterPro" id="IPR006977">
    <property type="entry name" value="Yip1_dom"/>
</dbReference>
<protein>
    <recommendedName>
        <fullName evidence="6">Yip1 domain-containing protein</fullName>
    </recommendedName>
</protein>
<dbReference type="STRING" id="1297750.SAMN05444405_102103"/>
<evidence type="ECO:0000256" key="2">
    <source>
        <dbReference type="ARBA" id="ARBA00022692"/>
    </source>
</evidence>
<evidence type="ECO:0000256" key="3">
    <source>
        <dbReference type="ARBA" id="ARBA00022989"/>
    </source>
</evidence>
<name>A0A1M4UJZ7_9BACE</name>
<sequence length="185" mass="20853">MLLISSPAKAWEEISLEEDKRKGLATFVYPMIGLCGMAVFASVFLYNIGSEDLTKNQLFQLAMTKCCGVFVALFIGYFLAAKTVSKMARSMFGVDCDLAKAEQIVGYAMVVPFVLKIIVEIVPAFLILKLIFQFYIIYIIWEGARVLLKMNENKSTWFSIFSSLVIIFCPIIIELIFNKLTVVLN</sequence>
<keyword evidence="8" id="KW-1185">Reference proteome</keyword>
<evidence type="ECO:0000259" key="6">
    <source>
        <dbReference type="Pfam" id="PF04893"/>
    </source>
</evidence>
<proteinExistence type="predicted"/>
<dbReference type="Proteomes" id="UP000184509">
    <property type="component" value="Unassembled WGS sequence"/>
</dbReference>
<gene>
    <name evidence="7" type="ORF">SAMN05444405_102103</name>
</gene>
<keyword evidence="3 5" id="KW-1133">Transmembrane helix</keyword>
<accession>A0A1M4UJZ7</accession>
<feature type="transmembrane region" description="Helical" evidence="5">
    <location>
        <begin position="156"/>
        <end position="177"/>
    </location>
</feature>
<evidence type="ECO:0000256" key="5">
    <source>
        <dbReference type="SAM" id="Phobius"/>
    </source>
</evidence>
<feature type="transmembrane region" description="Helical" evidence="5">
    <location>
        <begin position="101"/>
        <end position="119"/>
    </location>
</feature>
<dbReference type="EMBL" id="FQTV01000002">
    <property type="protein sequence ID" value="SHE56890.1"/>
    <property type="molecule type" value="Genomic_DNA"/>
</dbReference>
<dbReference type="Pfam" id="PF04893">
    <property type="entry name" value="Yip1"/>
    <property type="match status" value="1"/>
</dbReference>
<keyword evidence="2 5" id="KW-0812">Transmembrane</keyword>
<evidence type="ECO:0000256" key="1">
    <source>
        <dbReference type="ARBA" id="ARBA00004141"/>
    </source>
</evidence>
<dbReference type="OrthoDB" id="1120264at2"/>
<organism evidence="7 8">
    <name type="scientific">Bacteroides luti</name>
    <dbReference type="NCBI Taxonomy" id="1297750"/>
    <lineage>
        <taxon>Bacteria</taxon>
        <taxon>Pseudomonadati</taxon>
        <taxon>Bacteroidota</taxon>
        <taxon>Bacteroidia</taxon>
        <taxon>Bacteroidales</taxon>
        <taxon>Bacteroidaceae</taxon>
        <taxon>Bacteroides</taxon>
    </lineage>
</organism>
<dbReference type="AlphaFoldDB" id="A0A1M4UJZ7"/>